<evidence type="ECO:0000313" key="1">
    <source>
        <dbReference type="EMBL" id="KAE8334598.1"/>
    </source>
</evidence>
<reference evidence="1" key="1">
    <citation type="submission" date="2019-04" db="EMBL/GenBank/DDBJ databases">
        <title>Friends and foes A comparative genomics study of 23 Aspergillus species from section Flavi.</title>
        <authorList>
            <consortium name="DOE Joint Genome Institute"/>
            <person name="Kjaerbolling I."/>
            <person name="Vesth T."/>
            <person name="Frisvad J.C."/>
            <person name="Nybo J.L."/>
            <person name="Theobald S."/>
            <person name="Kildgaard S."/>
            <person name="Isbrandt T."/>
            <person name="Kuo A."/>
            <person name="Sato A."/>
            <person name="Lyhne E.K."/>
            <person name="Kogle M.E."/>
            <person name="Wiebenga A."/>
            <person name="Kun R.S."/>
            <person name="Lubbers R.J."/>
            <person name="Makela M.R."/>
            <person name="Barry K."/>
            <person name="Chovatia M."/>
            <person name="Clum A."/>
            <person name="Daum C."/>
            <person name="Haridas S."/>
            <person name="He G."/>
            <person name="LaButti K."/>
            <person name="Lipzen A."/>
            <person name="Mondo S."/>
            <person name="Riley R."/>
            <person name="Salamov A."/>
            <person name="Simmons B.A."/>
            <person name="Magnuson J.K."/>
            <person name="Henrissat B."/>
            <person name="Mortensen U.H."/>
            <person name="Larsen T.O."/>
            <person name="Devries R.P."/>
            <person name="Grigoriev I.V."/>
            <person name="Machida M."/>
            <person name="Baker S.E."/>
            <person name="Andersen M.R."/>
        </authorList>
    </citation>
    <scope>NUCLEOTIDE SEQUENCE</scope>
    <source>
        <strain evidence="1">CBS 117612</strain>
    </source>
</reference>
<sequence length="112" mass="12786">MARLPERITTTDQFVSEVENSMEPVFLFILSNYYADFSPVIQHFAKTYPELKIYGITPLESSDVLKNLGRRLGVSTVTEFILWKNGIRVVEFPREQLSDLMTVLQAIGVLDS</sequence>
<gene>
    <name evidence="1" type="ORF">BDV24DRAFT_145559</name>
</gene>
<dbReference type="OrthoDB" id="4525149at2759"/>
<proteinExistence type="predicted"/>
<dbReference type="InterPro" id="IPR036249">
    <property type="entry name" value="Thioredoxin-like_sf"/>
</dbReference>
<dbReference type="EMBL" id="ML737258">
    <property type="protein sequence ID" value="KAE8334598.1"/>
    <property type="molecule type" value="Genomic_DNA"/>
</dbReference>
<name>A0A5N6XNZ7_9EURO</name>
<dbReference type="SUPFAM" id="SSF52833">
    <property type="entry name" value="Thioredoxin-like"/>
    <property type="match status" value="1"/>
</dbReference>
<accession>A0A5N6XNZ7</accession>
<dbReference type="Proteomes" id="UP000325558">
    <property type="component" value="Unassembled WGS sequence"/>
</dbReference>
<dbReference type="AlphaFoldDB" id="A0A5N6XNZ7"/>
<protein>
    <recommendedName>
        <fullName evidence="2">Thioredoxin domain-containing protein</fullName>
    </recommendedName>
</protein>
<evidence type="ECO:0008006" key="2">
    <source>
        <dbReference type="Google" id="ProtNLM"/>
    </source>
</evidence>
<organism evidence="1">
    <name type="scientific">Aspergillus arachidicola</name>
    <dbReference type="NCBI Taxonomy" id="656916"/>
    <lineage>
        <taxon>Eukaryota</taxon>
        <taxon>Fungi</taxon>
        <taxon>Dikarya</taxon>
        <taxon>Ascomycota</taxon>
        <taxon>Pezizomycotina</taxon>
        <taxon>Eurotiomycetes</taxon>
        <taxon>Eurotiomycetidae</taxon>
        <taxon>Eurotiales</taxon>
        <taxon>Aspergillaceae</taxon>
        <taxon>Aspergillus</taxon>
        <taxon>Aspergillus subgen. Circumdati</taxon>
    </lineage>
</organism>